<dbReference type="GeneID" id="101850514"/>
<reference evidence="5" key="1">
    <citation type="submission" date="2025-08" db="UniProtKB">
        <authorList>
            <consortium name="RefSeq"/>
        </authorList>
    </citation>
    <scope>IDENTIFICATION</scope>
</reference>
<dbReference type="Pfam" id="PF00610">
    <property type="entry name" value="DEP"/>
    <property type="match status" value="2"/>
</dbReference>
<dbReference type="RefSeq" id="XP_012944000.1">
    <property type="nucleotide sequence ID" value="XM_013088546.2"/>
</dbReference>
<organism evidence="4 5">
    <name type="scientific">Aplysia californica</name>
    <name type="common">California sea hare</name>
    <dbReference type="NCBI Taxonomy" id="6500"/>
    <lineage>
        <taxon>Eukaryota</taxon>
        <taxon>Metazoa</taxon>
        <taxon>Spiralia</taxon>
        <taxon>Lophotrochozoa</taxon>
        <taxon>Mollusca</taxon>
        <taxon>Gastropoda</taxon>
        <taxon>Heterobranchia</taxon>
        <taxon>Euthyneura</taxon>
        <taxon>Tectipleura</taxon>
        <taxon>Aplysiida</taxon>
        <taxon>Aplysioidea</taxon>
        <taxon>Aplysiidae</taxon>
        <taxon>Aplysia</taxon>
    </lineage>
</organism>
<dbReference type="PROSITE" id="PS50186">
    <property type="entry name" value="DEP"/>
    <property type="match status" value="1"/>
</dbReference>
<accession>A0ABM1AAI9</accession>
<feature type="region of interest" description="Disordered" evidence="1">
    <location>
        <begin position="231"/>
        <end position="258"/>
    </location>
</feature>
<dbReference type="PROSITE" id="PS50106">
    <property type="entry name" value="PDZ"/>
    <property type="match status" value="1"/>
</dbReference>
<feature type="domain" description="DEP" evidence="3">
    <location>
        <begin position="31"/>
        <end position="100"/>
    </location>
</feature>
<dbReference type="InterPro" id="IPR000591">
    <property type="entry name" value="DEP_dom"/>
</dbReference>
<dbReference type="InterPro" id="IPR036388">
    <property type="entry name" value="WH-like_DNA-bd_sf"/>
</dbReference>
<dbReference type="SUPFAM" id="SSF46785">
    <property type="entry name" value="Winged helix' DNA-binding domain"/>
    <property type="match status" value="2"/>
</dbReference>
<dbReference type="Gene3D" id="2.30.42.10">
    <property type="match status" value="1"/>
</dbReference>
<dbReference type="PANTHER" id="PTHR22829:SF16">
    <property type="entry name" value="PH DOMAIN-CONTAINING PROTEIN"/>
    <property type="match status" value="1"/>
</dbReference>
<dbReference type="SUPFAM" id="SSF50156">
    <property type="entry name" value="PDZ domain-like"/>
    <property type="match status" value="1"/>
</dbReference>
<feature type="domain" description="PDZ" evidence="2">
    <location>
        <begin position="316"/>
        <end position="378"/>
    </location>
</feature>
<keyword evidence="4" id="KW-1185">Reference proteome</keyword>
<evidence type="ECO:0000256" key="1">
    <source>
        <dbReference type="SAM" id="MobiDB-lite"/>
    </source>
</evidence>
<protein>
    <submittedName>
        <fullName evidence="5">DEP domain-containing mTOR-interacting protein</fullName>
    </submittedName>
</protein>
<dbReference type="PANTHER" id="PTHR22829">
    <property type="entry name" value="DEP DOMAIN PROTEIN"/>
    <property type="match status" value="1"/>
</dbReference>
<evidence type="ECO:0000259" key="2">
    <source>
        <dbReference type="PROSITE" id="PS50106"/>
    </source>
</evidence>
<evidence type="ECO:0000313" key="5">
    <source>
        <dbReference type="RefSeq" id="XP_012944000.1"/>
    </source>
</evidence>
<dbReference type="InterPro" id="IPR001478">
    <property type="entry name" value="PDZ"/>
</dbReference>
<gene>
    <name evidence="5" type="primary">LOC101850514</name>
</gene>
<evidence type="ECO:0000313" key="4">
    <source>
        <dbReference type="Proteomes" id="UP000694888"/>
    </source>
</evidence>
<dbReference type="InterPro" id="IPR036034">
    <property type="entry name" value="PDZ_sf"/>
</dbReference>
<dbReference type="InterPro" id="IPR041489">
    <property type="entry name" value="PDZ_6"/>
</dbReference>
<proteinExistence type="predicted"/>
<dbReference type="Gene3D" id="1.10.10.10">
    <property type="entry name" value="Winged helix-like DNA-binding domain superfamily/Winged helix DNA-binding domain"/>
    <property type="match status" value="2"/>
</dbReference>
<dbReference type="InterPro" id="IPR051832">
    <property type="entry name" value="mTOR-Rac_regulators"/>
</dbReference>
<dbReference type="Proteomes" id="UP000694888">
    <property type="component" value="Unplaced"/>
</dbReference>
<dbReference type="InterPro" id="IPR036390">
    <property type="entry name" value="WH_DNA-bd_sf"/>
</dbReference>
<evidence type="ECO:0000259" key="3">
    <source>
        <dbReference type="PROSITE" id="PS50186"/>
    </source>
</evidence>
<dbReference type="SMART" id="SM00228">
    <property type="entry name" value="PDZ"/>
    <property type="match status" value="1"/>
</dbReference>
<sequence length="400" mass="45884">MSRRKQGWYEKTYEIFIIGEQLRFQMHDQGQVRDRRYHLRKYRKCLIGRDAVDWLVKLYHVTSREEAVAAMKILQKYGILHHVADDHDFKDAHLFYRFTRDDDTFKVNRELSAFYRGVELYRKLKNEAGNVMREFYHKGSLYSEAFYGCDVLDFVCMTGADRSEALKDFRDLLERDILKHVTDDYHFTDDRLIYEFSLDFNKPCILLDVLDLTSRKSSDMETASGIVEMEEMAPNNKDPRTSPVHIKSAKKAGPIPRDSIDSAASCASVSSGSVTSRNDSGLGSVSSHTLEPRSVLIRPATVQELEDPSAPYIKRSILIQRDDMGFGFVLRGDSPCHVQTVDPLGPAAAAGLRVRQFLTHVEGQEVLRQDHRQVGRLLASRDHVSLTVLMDRRDANRCDL</sequence>
<dbReference type="SMART" id="SM00049">
    <property type="entry name" value="DEP"/>
    <property type="match status" value="2"/>
</dbReference>
<name>A0ABM1AAI9_APLCA</name>
<dbReference type="Pfam" id="PF17820">
    <property type="entry name" value="PDZ_6"/>
    <property type="match status" value="1"/>
</dbReference>